<evidence type="ECO:0000313" key="1">
    <source>
        <dbReference type="EMBL" id="KAF2765185.1"/>
    </source>
</evidence>
<dbReference type="OrthoDB" id="10321888at2759"/>
<dbReference type="EMBL" id="ML995899">
    <property type="protein sequence ID" value="KAF2765185.1"/>
    <property type="molecule type" value="Genomic_DNA"/>
</dbReference>
<dbReference type="Proteomes" id="UP000799436">
    <property type="component" value="Unassembled WGS sequence"/>
</dbReference>
<evidence type="ECO:0000313" key="2">
    <source>
        <dbReference type="Proteomes" id="UP000799436"/>
    </source>
</evidence>
<name>A0A6G1KX32_9PEZI</name>
<reference evidence="1" key="1">
    <citation type="journal article" date="2020" name="Stud. Mycol.">
        <title>101 Dothideomycetes genomes: a test case for predicting lifestyles and emergence of pathogens.</title>
        <authorList>
            <person name="Haridas S."/>
            <person name="Albert R."/>
            <person name="Binder M."/>
            <person name="Bloem J."/>
            <person name="Labutti K."/>
            <person name="Salamov A."/>
            <person name="Andreopoulos B."/>
            <person name="Baker S."/>
            <person name="Barry K."/>
            <person name="Bills G."/>
            <person name="Bluhm B."/>
            <person name="Cannon C."/>
            <person name="Castanera R."/>
            <person name="Culley D."/>
            <person name="Daum C."/>
            <person name="Ezra D."/>
            <person name="Gonzalez J."/>
            <person name="Henrissat B."/>
            <person name="Kuo A."/>
            <person name="Liang C."/>
            <person name="Lipzen A."/>
            <person name="Lutzoni F."/>
            <person name="Magnuson J."/>
            <person name="Mondo S."/>
            <person name="Nolan M."/>
            <person name="Ohm R."/>
            <person name="Pangilinan J."/>
            <person name="Park H.-J."/>
            <person name="Ramirez L."/>
            <person name="Alfaro M."/>
            <person name="Sun H."/>
            <person name="Tritt A."/>
            <person name="Yoshinaga Y."/>
            <person name="Zwiers L.-H."/>
            <person name="Turgeon B."/>
            <person name="Goodwin S."/>
            <person name="Spatafora J."/>
            <person name="Crous P."/>
            <person name="Grigoriev I."/>
        </authorList>
    </citation>
    <scope>NUCLEOTIDE SEQUENCE</scope>
    <source>
        <strain evidence="1">CBS 116005</strain>
    </source>
</reference>
<dbReference type="AlphaFoldDB" id="A0A6G1KX32"/>
<gene>
    <name evidence="1" type="ORF">EJ03DRAFT_219178</name>
</gene>
<sequence>MEEPADDYEVLLLTREVNEVIEDDMTLVSDLRRAWTNRHQAQLVKSWVRSHVDCVPSGRLSEHLQRTLNGDEQRRFRVAQAVARASGTMAADVAASLTPRPANLGAAAVTFSPQPRAASVPPMPVLLDALPRFLMEELSMDWAADVEQTGSFGFVPEGEGPQDVADHWGSSPTIRSATPNSTIEHQSEPGSFEVERLLLSTFVREMSSIFGHHQLNEDRASFEPRIRVWARQNRDLIPTRKGSTIGLTSEQKRRLRIAWDEVEKMELENHHNASVEWATRFG</sequence>
<keyword evidence="2" id="KW-1185">Reference proteome</keyword>
<accession>A0A6G1KX32</accession>
<organism evidence="1 2">
    <name type="scientific">Teratosphaeria nubilosa</name>
    <dbReference type="NCBI Taxonomy" id="161662"/>
    <lineage>
        <taxon>Eukaryota</taxon>
        <taxon>Fungi</taxon>
        <taxon>Dikarya</taxon>
        <taxon>Ascomycota</taxon>
        <taxon>Pezizomycotina</taxon>
        <taxon>Dothideomycetes</taxon>
        <taxon>Dothideomycetidae</taxon>
        <taxon>Mycosphaerellales</taxon>
        <taxon>Teratosphaeriaceae</taxon>
        <taxon>Teratosphaeria</taxon>
    </lineage>
</organism>
<proteinExistence type="predicted"/>
<protein>
    <submittedName>
        <fullName evidence="1">Uncharacterized protein</fullName>
    </submittedName>
</protein>